<dbReference type="InterPro" id="IPR003339">
    <property type="entry name" value="ABC/ECF_trnsptr_transmembrane"/>
</dbReference>
<dbReference type="PANTHER" id="PTHR33514">
    <property type="entry name" value="PROTEIN ABCI12, CHLOROPLASTIC"/>
    <property type="match status" value="1"/>
</dbReference>
<keyword evidence="6 9" id="KW-0812">Transmembrane</keyword>
<dbReference type="GO" id="GO:0022857">
    <property type="term" value="F:transmembrane transporter activity"/>
    <property type="evidence" value="ECO:0007669"/>
    <property type="project" value="UniProtKB-UniRule"/>
</dbReference>
<dbReference type="OrthoDB" id="8075495at2"/>
<evidence type="ECO:0000256" key="8">
    <source>
        <dbReference type="ARBA" id="ARBA00023136"/>
    </source>
</evidence>
<gene>
    <name evidence="10" type="primary">ecfT_3</name>
    <name evidence="9" type="synonym">ecfT</name>
    <name evidence="10" type="ORF">BN997_02656</name>
</gene>
<evidence type="ECO:0000313" key="11">
    <source>
        <dbReference type="Proteomes" id="UP000040453"/>
    </source>
</evidence>
<evidence type="ECO:0000256" key="9">
    <source>
        <dbReference type="HAMAP-Rule" id="MF_01461"/>
    </source>
</evidence>
<feature type="transmembrane region" description="Helical" evidence="9">
    <location>
        <begin position="106"/>
        <end position="128"/>
    </location>
</feature>
<dbReference type="RefSeq" id="WP_042532766.1">
    <property type="nucleotide sequence ID" value="NZ_CAXOIH010000018.1"/>
</dbReference>
<feature type="transmembrane region" description="Helical" evidence="9">
    <location>
        <begin position="25"/>
        <end position="51"/>
    </location>
</feature>
<comment type="subcellular location">
    <subcellularLocation>
        <location evidence="1 9">Cell membrane</location>
        <topology evidence="1 9">Multi-pass membrane protein</topology>
    </subcellularLocation>
</comment>
<evidence type="ECO:0000256" key="2">
    <source>
        <dbReference type="ARBA" id="ARBA00005660"/>
    </source>
</evidence>
<organism evidence="10 11">
    <name type="scientific">Oceanobacillus oncorhynchi</name>
    <dbReference type="NCBI Taxonomy" id="545501"/>
    <lineage>
        <taxon>Bacteria</taxon>
        <taxon>Bacillati</taxon>
        <taxon>Bacillota</taxon>
        <taxon>Bacilli</taxon>
        <taxon>Bacillales</taxon>
        <taxon>Bacillaceae</taxon>
        <taxon>Oceanobacillus</taxon>
    </lineage>
</organism>
<evidence type="ECO:0000256" key="5">
    <source>
        <dbReference type="ARBA" id="ARBA00022475"/>
    </source>
</evidence>
<evidence type="ECO:0000313" key="10">
    <source>
        <dbReference type="EMBL" id="CEI82770.1"/>
    </source>
</evidence>
<dbReference type="Pfam" id="PF02361">
    <property type="entry name" value="CbiQ"/>
    <property type="match status" value="1"/>
</dbReference>
<dbReference type="STRING" id="545501.BN997_02656"/>
<dbReference type="PANTHER" id="PTHR33514:SF13">
    <property type="entry name" value="PROTEIN ABCI12, CHLOROPLASTIC"/>
    <property type="match status" value="1"/>
</dbReference>
<evidence type="ECO:0000256" key="3">
    <source>
        <dbReference type="ARBA" id="ARBA00014042"/>
    </source>
</evidence>
<evidence type="ECO:0000256" key="1">
    <source>
        <dbReference type="ARBA" id="ARBA00004651"/>
    </source>
</evidence>
<keyword evidence="8 9" id="KW-0472">Membrane</keyword>
<dbReference type="HAMAP" id="MF_01461">
    <property type="entry name" value="EcfT"/>
    <property type="match status" value="1"/>
</dbReference>
<proteinExistence type="inferred from homology"/>
<dbReference type="GO" id="GO:0005886">
    <property type="term" value="C:plasma membrane"/>
    <property type="evidence" value="ECO:0007669"/>
    <property type="project" value="UniProtKB-SubCell"/>
</dbReference>
<dbReference type="Proteomes" id="UP000040453">
    <property type="component" value="Unassembled WGS sequence"/>
</dbReference>
<accession>A0A0A1MBQ5</accession>
<sequence>MNKLILGRYFPGDSLLHCIDPRAKLIAGISFIFILFIANNWLTYLVLWLFTFTMMKISGVSLRIYIRGVRPLIWLILFTVLLQVMFTAGGEIYIDWGPITISSFGLINGVYIFSRFAMIIFVSTVITLTTKPIDLTDAINYLLQPLKRLKLPVDEISLMLSVALRFIPIILDETQKVLDAQRARGIVFGEGSLLQQMKKIVPMFVPLFVSSLVRAEDMANAMEVRGYQSNQPRSSFRRLHWRKGDTFTLFAMVLLSVILIVLRTEGHHFH</sequence>
<dbReference type="EMBL" id="CDGG01000001">
    <property type="protein sequence ID" value="CEI82770.1"/>
    <property type="molecule type" value="Genomic_DNA"/>
</dbReference>
<dbReference type="CDD" id="cd16914">
    <property type="entry name" value="EcfT"/>
    <property type="match status" value="1"/>
</dbReference>
<evidence type="ECO:0000256" key="7">
    <source>
        <dbReference type="ARBA" id="ARBA00022989"/>
    </source>
</evidence>
<comment type="similarity">
    <text evidence="2 9">Belongs to the energy-coupling factor EcfT family.</text>
</comment>
<keyword evidence="11" id="KW-1185">Reference proteome</keyword>
<reference evidence="10 11" key="1">
    <citation type="submission" date="2014-11" db="EMBL/GenBank/DDBJ databases">
        <authorList>
            <person name="Urmite Genomes Urmite Genomes"/>
        </authorList>
    </citation>
    <scope>NUCLEOTIDE SEQUENCE [LARGE SCALE GENOMIC DNA]</scope>
    <source>
        <strain evidence="10 11">Oc5</strain>
    </source>
</reference>
<protein>
    <recommendedName>
        <fullName evidence="3 9">Energy-coupling factor transporter transmembrane protein EcfT</fullName>
        <shortName evidence="9">ECF transporter T component EcfT</shortName>
    </recommendedName>
</protein>
<dbReference type="AlphaFoldDB" id="A0A0A1MBQ5"/>
<dbReference type="InterPro" id="IPR024919">
    <property type="entry name" value="EcfT"/>
</dbReference>
<keyword evidence="4 9" id="KW-0813">Transport</keyword>
<feature type="transmembrane region" description="Helical" evidence="9">
    <location>
        <begin position="72"/>
        <end position="94"/>
    </location>
</feature>
<comment type="subunit">
    <text evidence="9">Forms a stable energy-coupling factor (ECF) transporter complex composed of 2 membrane-embedded substrate-binding proteins (S component), 2 ATP-binding proteins (A component) and 2 transmembrane proteins (T component).</text>
</comment>
<keyword evidence="7 9" id="KW-1133">Transmembrane helix</keyword>
<comment type="function">
    <text evidence="9">Transmembrane (T) component of an energy-coupling factor (ECF) ABC-transporter complex. Unlike classic ABC transporters this ECF transporter provides the energy necessary to transport a number of different substrates.</text>
</comment>
<feature type="transmembrane region" description="Helical" evidence="9">
    <location>
        <begin position="246"/>
        <end position="264"/>
    </location>
</feature>
<keyword evidence="5 9" id="KW-1003">Cell membrane</keyword>
<evidence type="ECO:0000256" key="4">
    <source>
        <dbReference type="ARBA" id="ARBA00022448"/>
    </source>
</evidence>
<name>A0A0A1MBQ5_9BACI</name>
<evidence type="ECO:0000256" key="6">
    <source>
        <dbReference type="ARBA" id="ARBA00022692"/>
    </source>
</evidence>